<keyword evidence="2" id="KW-1185">Reference proteome</keyword>
<accession>A0ABY3S7K4</accession>
<dbReference type="Proteomes" id="UP001199659">
    <property type="component" value="Chromosome"/>
</dbReference>
<gene>
    <name evidence="1" type="ORF">G163CM_26490</name>
</gene>
<proteinExistence type="predicted"/>
<reference evidence="1 2" key="1">
    <citation type="journal article" date="2022" name="Int. J. Syst. Evol. Microbiol.">
        <title>Pseudocitrobacter corydidari sp. nov., isolated from the Asian emerald cockroach Corydidarum magnifica.</title>
        <authorList>
            <person name="Guzman J."/>
            <person name="Poehlein A."/>
            <person name="Glaeser S.P."/>
            <person name="Schwengers O."/>
            <person name="Blom J."/>
            <person name="Hollensteiner J."/>
            <person name="Kampfer P."/>
            <person name="Vilcinskas A."/>
        </authorList>
    </citation>
    <scope>NUCLEOTIDE SEQUENCE [LARGE SCALE GENOMIC DNA]</scope>
    <source>
        <strain evidence="1">G163CM</strain>
    </source>
</reference>
<protein>
    <recommendedName>
        <fullName evidence="3">Phage protein</fullName>
    </recommendedName>
</protein>
<dbReference type="Pfam" id="PF26210">
    <property type="entry name" value="Phage_phiTE_211"/>
    <property type="match status" value="1"/>
</dbReference>
<organism evidence="1 2">
    <name type="scientific">Pseudocitrobacter corydidari</name>
    <dbReference type="NCBI Taxonomy" id="2891570"/>
    <lineage>
        <taxon>Bacteria</taxon>
        <taxon>Pseudomonadati</taxon>
        <taxon>Pseudomonadota</taxon>
        <taxon>Gammaproteobacteria</taxon>
        <taxon>Enterobacterales</taxon>
        <taxon>Enterobacteriaceae</taxon>
        <taxon>Pseudocitrobacter</taxon>
    </lineage>
</organism>
<dbReference type="InterPro" id="IPR058894">
    <property type="entry name" value="PhiTE_211_coil-containing-like"/>
</dbReference>
<evidence type="ECO:0000313" key="1">
    <source>
        <dbReference type="EMBL" id="UGS41932.1"/>
    </source>
</evidence>
<name>A0ABY3S7K4_9ENTR</name>
<evidence type="ECO:0000313" key="2">
    <source>
        <dbReference type="Proteomes" id="UP001199659"/>
    </source>
</evidence>
<dbReference type="RefSeq" id="WP_231825293.1">
    <property type="nucleotide sequence ID" value="NZ_CP087880.1"/>
</dbReference>
<evidence type="ECO:0008006" key="3">
    <source>
        <dbReference type="Google" id="ProtNLM"/>
    </source>
</evidence>
<dbReference type="EMBL" id="CP087880">
    <property type="protein sequence ID" value="UGS41932.1"/>
    <property type="molecule type" value="Genomic_DNA"/>
</dbReference>
<sequence>MKNVNDIRADILAAMQAAAEPESGDLNKSAHQVLADAIEGYLTASTATASKSAPKGGKAIKSKGIALTAAVQGGPANLRPVSLMMKSKIEDLTNEQWLALKYLGYQINRLA</sequence>